<keyword evidence="2" id="KW-0732">Signal</keyword>
<feature type="signal peptide" evidence="2">
    <location>
        <begin position="1"/>
        <end position="23"/>
    </location>
</feature>
<name>A0A8S9UDU4_PHYIN</name>
<feature type="compositionally biased region" description="Basic residues" evidence="1">
    <location>
        <begin position="897"/>
        <end position="914"/>
    </location>
</feature>
<evidence type="ECO:0000256" key="2">
    <source>
        <dbReference type="SAM" id="SignalP"/>
    </source>
</evidence>
<accession>A0A8S9UDU4</accession>
<dbReference type="InterPro" id="IPR011990">
    <property type="entry name" value="TPR-like_helical_dom_sf"/>
</dbReference>
<gene>
    <name evidence="3" type="ORF">GN958_ATG12119</name>
</gene>
<dbReference type="PANTHER" id="PTHR46014">
    <property type="entry name" value="TETRATRICOPEPTIDE REPEAT PROTEIN 1"/>
    <property type="match status" value="1"/>
</dbReference>
<evidence type="ECO:0000313" key="3">
    <source>
        <dbReference type="EMBL" id="KAF4138683.1"/>
    </source>
</evidence>
<organism evidence="3 4">
    <name type="scientific">Phytophthora infestans</name>
    <name type="common">Potato late blight agent</name>
    <name type="synonym">Botrytis infestans</name>
    <dbReference type="NCBI Taxonomy" id="4787"/>
    <lineage>
        <taxon>Eukaryota</taxon>
        <taxon>Sar</taxon>
        <taxon>Stramenopiles</taxon>
        <taxon>Oomycota</taxon>
        <taxon>Peronosporomycetes</taxon>
        <taxon>Peronosporales</taxon>
        <taxon>Peronosporaceae</taxon>
        <taxon>Phytophthora</taxon>
    </lineage>
</organism>
<dbReference type="Gene3D" id="1.25.40.10">
    <property type="entry name" value="Tetratricopeptide repeat domain"/>
    <property type="match status" value="2"/>
</dbReference>
<sequence length="1235" mass="137312">MAFPFPGCDPAMLLAILAGLSEAGQPELWDEDSDEDEQTQSLSTQEGMVQRFKMMRARFGRPGGIFGEQILAGNLRTGRLSLDDAKSTSDARSLRDLTPMIGKELELGTTHIGRYLCGWVAVDDAFFGIASSSLILEDVTGYLVEIAAYGLVDTELPAHERQRVVAGKLSKGRPIVVLEPYYKVRMDGSVGVRVDEAEEIIPWQDVPTDLMSWKKLGNEFFSTLDSQNDGRGALACYKRALEVAQSEVELLAVLLTNIATCRSKVEDYAASIQLSGAAVHLDPTYFKGWYRLASALAKVETNGDYSDLVLRRVIAQAHKAIPSLSSKEQQLLQSTLNGDHDFVKQSQFCSYAEWSVMLAKSGLLLSGGLLDAAKTADGWRKEGSVCFFKGDFECAEEKYRKGVEVMRSCCQNASVVLNNVAAVYLRLHQASSASSEEVPNIEAAVLNSSVAGIVDPLNHKAWLRRVRCLGTMGFSHEKCVQDLQGIRANVVLSAVEHSGQLKVFEQNLDVVILNLTRSETAKRDIKSTETPSEQRDEKPPPDVPKVEEYEEIDQYIARLEGFVERLRMAHAISKSQSNPRLQLLPLEMQMFFANPPPEIHTEFPKLRKWPEGIDAALAQKLLYRAFLDASVNPWIDALRMRDGSFFDTISFGDRVKRWHGTGAMELLRARGSVHHGDIVDAREALSDYAPRYDAKTRSNFSNNVSRADIYYFDSTHVAIGFTDCSSLLAATLCENSSRDGPLRYVGFEMSEFAVAKWKVAALMLGSSSVSISSVMEVWLSSTWSETTLKDFRNSLNVVLTSLQEQDENPKVMAYLKHWASAETISAAEARSQFFSNLVKHSSRILPALCCFCRQIDRLDLTQYMLTGEIRASPDVVNLVEKEQPGATKRTNGSTGQAKKKRNRKKKRTAKGKRVKASDAASLVGNLTMWNVPANSPPLDDEIALNTVDFRTLVEDYVDPEKKQKNSTKRLSVLDLFVIYILKNLHRLRGLMLANILTVEVNYGVVKAGRDASDPVDEALLTRIAELQPETISWSNLLDYFSLEGFHDLARRCSMYGNCLHYGHSTNWSAQVFGASMIDYHPGNASVMIEAVLNSALGLSNEALPGPPLLSMVNMLTKENLDKLLFLPFREPPLDATANVLAQIWNEEWVEYFVKKGEMTSQAQRRLGTSCTPMNSGFQMGTNNVAVASPLDRSPCALYLSWCYDPNVRLVEGDPFESSTLRGLEMLARMMMHFGV</sequence>
<feature type="region of interest" description="Disordered" evidence="1">
    <location>
        <begin position="522"/>
        <end position="546"/>
    </location>
</feature>
<dbReference type="SUPFAM" id="SSF48452">
    <property type="entry name" value="TPR-like"/>
    <property type="match status" value="2"/>
</dbReference>
<protein>
    <submittedName>
        <fullName evidence="3">Uncharacterized protein</fullName>
    </submittedName>
</protein>
<dbReference type="AlphaFoldDB" id="A0A8S9UDU4"/>
<dbReference type="InterPro" id="IPR052769">
    <property type="entry name" value="TPR_domain_protein"/>
</dbReference>
<feature type="region of interest" description="Disordered" evidence="1">
    <location>
        <begin position="881"/>
        <end position="915"/>
    </location>
</feature>
<feature type="chain" id="PRO_5035868144" evidence="2">
    <location>
        <begin position="24"/>
        <end position="1235"/>
    </location>
</feature>
<evidence type="ECO:0000256" key="1">
    <source>
        <dbReference type="SAM" id="MobiDB-lite"/>
    </source>
</evidence>
<evidence type="ECO:0000313" key="4">
    <source>
        <dbReference type="Proteomes" id="UP000704712"/>
    </source>
</evidence>
<dbReference type="PANTHER" id="PTHR46014:SF1">
    <property type="entry name" value="TETRATRICOPEPTIDE REPEAT PROTEIN 1"/>
    <property type="match status" value="1"/>
</dbReference>
<comment type="caution">
    <text evidence="3">The sequence shown here is derived from an EMBL/GenBank/DDBJ whole genome shotgun (WGS) entry which is preliminary data.</text>
</comment>
<proteinExistence type="predicted"/>
<reference evidence="3" key="1">
    <citation type="submission" date="2020-03" db="EMBL/GenBank/DDBJ databases">
        <title>Hybrid Assembly of Korean Phytophthora infestans isolates.</title>
        <authorList>
            <person name="Prokchorchik M."/>
            <person name="Lee Y."/>
            <person name="Seo J."/>
            <person name="Cho J.-H."/>
            <person name="Park Y.-E."/>
            <person name="Jang D.-C."/>
            <person name="Im J.-S."/>
            <person name="Choi J.-G."/>
            <person name="Park H.-J."/>
            <person name="Lee G.-B."/>
            <person name="Lee Y.-G."/>
            <person name="Hong S.-Y."/>
            <person name="Cho K."/>
            <person name="Sohn K.H."/>
        </authorList>
    </citation>
    <scope>NUCLEOTIDE SEQUENCE</scope>
    <source>
        <strain evidence="3">KR_2_A2</strain>
    </source>
</reference>
<dbReference type="Proteomes" id="UP000704712">
    <property type="component" value="Unassembled WGS sequence"/>
</dbReference>
<dbReference type="EMBL" id="JAACNO010001646">
    <property type="protein sequence ID" value="KAF4138683.1"/>
    <property type="molecule type" value="Genomic_DNA"/>
</dbReference>